<proteinExistence type="predicted"/>
<dbReference type="EMBL" id="MN577571">
    <property type="protein sequence ID" value="QGT50693.1"/>
    <property type="molecule type" value="Genomic_DNA"/>
</dbReference>
<name>A0A650EM28_9BACT</name>
<feature type="signal peptide" evidence="1">
    <location>
        <begin position="1"/>
        <end position="22"/>
    </location>
</feature>
<reference evidence="2" key="1">
    <citation type="journal article" date="2020" name="J. ISSAAS">
        <title>Lactobacilli and other gastrointestinal microbiota of Peromyscus leucopus, reservoir host for agents of Lyme disease and other zoonoses in North America.</title>
        <authorList>
            <person name="Milovic A."/>
            <person name="Bassam K."/>
            <person name="Shao H."/>
            <person name="Chatzistamou I."/>
            <person name="Tufts D.M."/>
            <person name="Diuk-Wasser M."/>
            <person name="Barbour A.G."/>
        </authorList>
    </citation>
    <scope>NUCLEOTIDE SEQUENCE</scope>
    <source>
        <strain evidence="2">LL30</strain>
    </source>
</reference>
<dbReference type="AlphaFoldDB" id="A0A650EM28"/>
<sequence>MKKFLLLRAAVGLLCILFPALETRGQAVSPWFRGSAQAWKTLTEKSFSAAQLTATPLIRPMSGLSTGRTVKTTIPNWLSHRLSHSNTFSRMEKDLFKLHPANPAAVSGKLSYFWDRDALLAASTASGEMNQNAFDRHQELLEQTLAEVEDFNREYLSEHFNSPVFAQEELLQLLKDPAQPPAFILTRREIETFPTLTLSEQQAFSQQAWRNASARLAELLQMDPQTLSTQSFSNYYYLKLRQRYFTTLYQVLQKAQSPRQTAIVRVRKKLPLDFLPESEQALTDAQRLGKLHFYADLMQSHGKTFTPDFITLKTELARQQELYYPYAVAEAFAQPYENVLMRRNYPAELYFNAEDAAALSLLTSQEAVNKLPQKIARVQANKQNLLADKTPTPDAYIHYFRLAAQEEFLKTRLARAQFFLQYLP</sequence>
<organism evidence="2">
    <name type="scientific">uncultured Elusimicrobia bacterium</name>
    <dbReference type="NCBI Taxonomy" id="699876"/>
    <lineage>
        <taxon>Bacteria</taxon>
        <taxon>Pseudomonadati</taxon>
        <taxon>Elusimicrobiota</taxon>
        <taxon>Elusimicrobia</taxon>
        <taxon>environmental samples</taxon>
    </lineage>
</organism>
<evidence type="ECO:0000256" key="1">
    <source>
        <dbReference type="SAM" id="SignalP"/>
    </source>
</evidence>
<evidence type="ECO:0000313" key="2">
    <source>
        <dbReference type="EMBL" id="QGT50693.1"/>
    </source>
</evidence>
<gene>
    <name evidence="2" type="ORF">Elusimicrob1349_1630</name>
</gene>
<accession>A0A650EM28</accession>
<feature type="chain" id="PRO_5024984311" evidence="1">
    <location>
        <begin position="23"/>
        <end position="424"/>
    </location>
</feature>
<protein>
    <submittedName>
        <fullName evidence="2">Uncharacterized protein</fullName>
    </submittedName>
</protein>
<keyword evidence="1" id="KW-0732">Signal</keyword>